<keyword evidence="1" id="KW-0285">Flavoprotein</keyword>
<reference evidence="4" key="2">
    <citation type="journal article" date="2023" name="IMA Fungus">
        <title>Comparative genomic study of the Penicillium genus elucidates a diverse pangenome and 15 lateral gene transfer events.</title>
        <authorList>
            <person name="Petersen C."/>
            <person name="Sorensen T."/>
            <person name="Nielsen M.R."/>
            <person name="Sondergaard T.E."/>
            <person name="Sorensen J.L."/>
            <person name="Fitzpatrick D.A."/>
            <person name="Frisvad J.C."/>
            <person name="Nielsen K.L."/>
        </authorList>
    </citation>
    <scope>NUCLEOTIDE SEQUENCE</scope>
    <source>
        <strain evidence="4">IBT 34128</strain>
    </source>
</reference>
<protein>
    <recommendedName>
        <fullName evidence="6">Nitronate monooxygenase domain-containing protein</fullName>
    </recommendedName>
</protein>
<dbReference type="GO" id="GO:0018580">
    <property type="term" value="F:nitronate monooxygenase activity"/>
    <property type="evidence" value="ECO:0007669"/>
    <property type="project" value="InterPro"/>
</dbReference>
<dbReference type="InterPro" id="IPR004136">
    <property type="entry name" value="NMO"/>
</dbReference>
<organism evidence="4 5">
    <name type="scientific">Penicillium alfredii</name>
    <dbReference type="NCBI Taxonomy" id="1506179"/>
    <lineage>
        <taxon>Eukaryota</taxon>
        <taxon>Fungi</taxon>
        <taxon>Dikarya</taxon>
        <taxon>Ascomycota</taxon>
        <taxon>Pezizomycotina</taxon>
        <taxon>Eurotiomycetes</taxon>
        <taxon>Eurotiomycetidae</taxon>
        <taxon>Eurotiales</taxon>
        <taxon>Aspergillaceae</taxon>
        <taxon>Penicillium</taxon>
    </lineage>
</organism>
<evidence type="ECO:0000313" key="4">
    <source>
        <dbReference type="EMBL" id="KAJ5092163.1"/>
    </source>
</evidence>
<sequence length="378" mass="39857">MTPTHPNPLYKTHPWISPTNPPVSNAPMLNIATAPLATSVSAAGGIGFIAAGYDTTGLETQLREATTLLKNLDPSNPARRFHTETGILPLGVGFLNWGADLENAMQILSEHRPAAVWLFAPRDMPADLKPWVDAIRGLDDDASAAAGVRAEFHTPPTQIWVQIGTVHEATAALSTLFPDVLVAQGHDAGGHGLARSASIVTLVPEIHDTLLQRDPSAQHIPIVAAGGIATGRGLLAALALGASGAVMGTRFLAATEAQVAAGYRREILRASDGGASTVRSTVYDRVRGIHGWPARYDGRGMINRSYVDAVHHGMDDEQNRSLYRAEASKGDEGWGPSGRMTTYAGTGVGLITQVLSAKEILAEVWAETKAVAGRLGSL</sequence>
<dbReference type="SUPFAM" id="SSF51412">
    <property type="entry name" value="Inosine monophosphate dehydrogenase (IMPDH)"/>
    <property type="match status" value="1"/>
</dbReference>
<evidence type="ECO:0008006" key="6">
    <source>
        <dbReference type="Google" id="ProtNLM"/>
    </source>
</evidence>
<comment type="caution">
    <text evidence="4">The sequence shown here is derived from an EMBL/GenBank/DDBJ whole genome shotgun (WGS) entry which is preliminary data.</text>
</comment>
<name>A0A9W9F1Y3_9EURO</name>
<dbReference type="Pfam" id="PF03060">
    <property type="entry name" value="NMO"/>
    <property type="match status" value="2"/>
</dbReference>
<evidence type="ECO:0000256" key="3">
    <source>
        <dbReference type="ARBA" id="ARBA00023002"/>
    </source>
</evidence>
<evidence type="ECO:0000313" key="5">
    <source>
        <dbReference type="Proteomes" id="UP001141434"/>
    </source>
</evidence>
<dbReference type="RefSeq" id="XP_056510358.1">
    <property type="nucleotide sequence ID" value="XM_056657558.1"/>
</dbReference>
<dbReference type="GeneID" id="81396727"/>
<dbReference type="EMBL" id="JAPMSZ010000009">
    <property type="protein sequence ID" value="KAJ5092163.1"/>
    <property type="molecule type" value="Genomic_DNA"/>
</dbReference>
<gene>
    <name evidence="4" type="ORF">NUU61_007033</name>
</gene>
<keyword evidence="5" id="KW-1185">Reference proteome</keyword>
<keyword evidence="2" id="KW-0288">FMN</keyword>
<dbReference type="InterPro" id="IPR013785">
    <property type="entry name" value="Aldolase_TIM"/>
</dbReference>
<dbReference type="Proteomes" id="UP001141434">
    <property type="component" value="Unassembled WGS sequence"/>
</dbReference>
<evidence type="ECO:0000256" key="2">
    <source>
        <dbReference type="ARBA" id="ARBA00022643"/>
    </source>
</evidence>
<evidence type="ECO:0000256" key="1">
    <source>
        <dbReference type="ARBA" id="ARBA00022630"/>
    </source>
</evidence>
<proteinExistence type="predicted"/>
<accession>A0A9W9F1Y3</accession>
<keyword evidence="3" id="KW-0560">Oxidoreductase</keyword>
<dbReference type="PANTHER" id="PTHR32332:SF34">
    <property type="entry name" value="2-NITROPROPANE DIOXYGENASE FAMILY, PUTATIVE-RELATED"/>
    <property type="match status" value="1"/>
</dbReference>
<dbReference type="CDD" id="cd04730">
    <property type="entry name" value="NPD_like"/>
    <property type="match status" value="1"/>
</dbReference>
<reference evidence="4" key="1">
    <citation type="submission" date="2022-11" db="EMBL/GenBank/DDBJ databases">
        <authorList>
            <person name="Petersen C."/>
        </authorList>
    </citation>
    <scope>NUCLEOTIDE SEQUENCE</scope>
    <source>
        <strain evidence="4">IBT 34128</strain>
    </source>
</reference>
<dbReference type="Gene3D" id="3.20.20.70">
    <property type="entry name" value="Aldolase class I"/>
    <property type="match status" value="1"/>
</dbReference>
<dbReference type="OrthoDB" id="2349068at2759"/>
<dbReference type="AlphaFoldDB" id="A0A9W9F1Y3"/>
<dbReference type="PANTHER" id="PTHR32332">
    <property type="entry name" value="2-NITROPROPANE DIOXYGENASE"/>
    <property type="match status" value="1"/>
</dbReference>